<evidence type="ECO:0000256" key="7">
    <source>
        <dbReference type="RuleBase" id="RU000454"/>
    </source>
</evidence>
<organism evidence="12 13">
    <name type="scientific">Aphanomyces euteiches</name>
    <dbReference type="NCBI Taxonomy" id="100861"/>
    <lineage>
        <taxon>Eukaryota</taxon>
        <taxon>Sar</taxon>
        <taxon>Stramenopiles</taxon>
        <taxon>Oomycota</taxon>
        <taxon>Saprolegniomycetes</taxon>
        <taxon>Saprolegniales</taxon>
        <taxon>Verrucalvaceae</taxon>
        <taxon>Aphanomyces</taxon>
    </lineage>
</organism>
<comment type="caution">
    <text evidence="12">The sequence shown here is derived from an EMBL/GenBank/DDBJ whole genome shotgun (WGS) entry which is preliminary data.</text>
</comment>
<protein>
    <recommendedName>
        <fullName evidence="11">Peptidase A1 domain-containing protein</fullName>
    </recommendedName>
</protein>
<evidence type="ECO:0000256" key="1">
    <source>
        <dbReference type="ARBA" id="ARBA00007447"/>
    </source>
</evidence>
<dbReference type="Pfam" id="PF00026">
    <property type="entry name" value="Asp"/>
    <property type="match status" value="1"/>
</dbReference>
<keyword evidence="9" id="KW-0472">Membrane</keyword>
<dbReference type="PRINTS" id="PR00792">
    <property type="entry name" value="PEPSIN"/>
</dbReference>
<comment type="similarity">
    <text evidence="1 7">Belongs to the peptidase A1 family.</text>
</comment>
<feature type="region of interest" description="Disordered" evidence="8">
    <location>
        <begin position="410"/>
        <end position="478"/>
    </location>
</feature>
<evidence type="ECO:0000256" key="3">
    <source>
        <dbReference type="ARBA" id="ARBA00022729"/>
    </source>
</evidence>
<comment type="subcellular location">
    <subcellularLocation>
        <location evidence="5">Endomembrane system</location>
        <topology evidence="5">Single-pass type I membrane protein</topology>
    </subcellularLocation>
</comment>
<dbReference type="InterPro" id="IPR001461">
    <property type="entry name" value="Aspartic_peptidase_A1"/>
</dbReference>
<feature type="signal peptide" evidence="10">
    <location>
        <begin position="1"/>
        <end position="17"/>
    </location>
</feature>
<evidence type="ECO:0000256" key="4">
    <source>
        <dbReference type="ARBA" id="ARBA00022801"/>
    </source>
</evidence>
<evidence type="ECO:0000256" key="2">
    <source>
        <dbReference type="ARBA" id="ARBA00022670"/>
    </source>
</evidence>
<sequence>MARGAAVLALCASIVSAHRLELHRVEDRVQIKRDFESGGRLRSLESGKFEAIPLNLGLGTHFTWVYAGTPPQRASVIVDTGSHLMAFPCAGCDGCGKHTDPPFDVSKSSTLVYPTCSSKPPFACGNCGAKDQCSISQSYTEGSSWQAVVVEDFVWLGDAVDHPVRHFNESYSTRFMFGCQTHETGLFVSQVADGILGVANGKTNLVRKLYEEKKIESNSFALCFTAHGGTMAIGTLSTSHHEGDLQFAAATSMQNGWYGVTVTEIRFGSKILPVDLSHANSGHHVIVDSGTTDSYLPSAFADAWASLFLSVTGKQYESSNCAGYSEEEIAKMPPLEIEMLSATSGQHVVFSVPASQIFSPDGKHCGGLFFTEASGGVIGANFMINHDFVFDPDQKRVGFVPAKCEYRGIDNEMPEHASEAKDKPSSAPEAATTAAPAQTTTEAPKTTTTSAPQEHNATATTAAPASTASSPVKAATTNESSNFGASITANVSNEFIAVVVLCAVVVLALVAYRKWWRKDRPKTQWTKVSTVQVDEEERVPLGEEPMSLRGNEDESDDDEFFDSEGYVMSPRSIKKTREAFDL</sequence>
<feature type="domain" description="Peptidase A1" evidence="11">
    <location>
        <begin position="61"/>
        <end position="400"/>
    </location>
</feature>
<dbReference type="Proteomes" id="UP000481153">
    <property type="component" value="Unassembled WGS sequence"/>
</dbReference>
<feature type="compositionally biased region" description="Low complexity" evidence="8">
    <location>
        <begin position="425"/>
        <end position="477"/>
    </location>
</feature>
<evidence type="ECO:0000256" key="8">
    <source>
        <dbReference type="SAM" id="MobiDB-lite"/>
    </source>
</evidence>
<feature type="compositionally biased region" description="Basic and acidic residues" evidence="8">
    <location>
        <begin position="410"/>
        <end position="424"/>
    </location>
</feature>
<dbReference type="InterPro" id="IPR001969">
    <property type="entry name" value="Aspartic_peptidase_AS"/>
</dbReference>
<dbReference type="SUPFAM" id="SSF50630">
    <property type="entry name" value="Acid proteases"/>
    <property type="match status" value="1"/>
</dbReference>
<gene>
    <name evidence="12" type="ORF">Ae201684_013751</name>
</gene>
<name>A0A6G0WM57_9STRA</name>
<dbReference type="PANTHER" id="PTHR13683:SF375">
    <property type="entry name" value="PEPTIDASE A1 DOMAIN-CONTAINING PROTEIN"/>
    <property type="match status" value="1"/>
</dbReference>
<keyword evidence="2 7" id="KW-0645">Protease</keyword>
<reference evidence="12 13" key="1">
    <citation type="submission" date="2019-07" db="EMBL/GenBank/DDBJ databases">
        <title>Genomics analysis of Aphanomyces spp. identifies a new class of oomycete effector associated with host adaptation.</title>
        <authorList>
            <person name="Gaulin E."/>
        </authorList>
    </citation>
    <scope>NUCLEOTIDE SEQUENCE [LARGE SCALE GENOMIC DNA]</scope>
    <source>
        <strain evidence="12 13">ATCC 201684</strain>
    </source>
</reference>
<dbReference type="InterPro" id="IPR033121">
    <property type="entry name" value="PEPTIDASE_A1"/>
</dbReference>
<feature type="active site" evidence="6">
    <location>
        <position position="288"/>
    </location>
</feature>
<dbReference type="InterPro" id="IPR021109">
    <property type="entry name" value="Peptidase_aspartic_dom_sf"/>
</dbReference>
<keyword evidence="9" id="KW-1133">Transmembrane helix</keyword>
<proteinExistence type="inferred from homology"/>
<dbReference type="EMBL" id="VJMJ01000178">
    <property type="protein sequence ID" value="KAF0728386.1"/>
    <property type="molecule type" value="Genomic_DNA"/>
</dbReference>
<feature type="transmembrane region" description="Helical" evidence="9">
    <location>
        <begin position="495"/>
        <end position="512"/>
    </location>
</feature>
<feature type="region of interest" description="Disordered" evidence="8">
    <location>
        <begin position="537"/>
        <end position="563"/>
    </location>
</feature>
<keyword evidence="4 7" id="KW-0378">Hydrolase</keyword>
<dbReference type="PROSITE" id="PS00141">
    <property type="entry name" value="ASP_PROTEASE"/>
    <property type="match status" value="1"/>
</dbReference>
<dbReference type="PROSITE" id="PS51767">
    <property type="entry name" value="PEPTIDASE_A1"/>
    <property type="match status" value="1"/>
</dbReference>
<dbReference type="AlphaFoldDB" id="A0A6G0WM57"/>
<keyword evidence="3 10" id="KW-0732">Signal</keyword>
<keyword evidence="9" id="KW-0812">Transmembrane</keyword>
<accession>A0A6G0WM57</accession>
<evidence type="ECO:0000256" key="10">
    <source>
        <dbReference type="SAM" id="SignalP"/>
    </source>
</evidence>
<keyword evidence="7" id="KW-0064">Aspartyl protease</keyword>
<keyword evidence="13" id="KW-1185">Reference proteome</keyword>
<feature type="active site" evidence="6">
    <location>
        <position position="79"/>
    </location>
</feature>
<evidence type="ECO:0000259" key="11">
    <source>
        <dbReference type="PROSITE" id="PS51767"/>
    </source>
</evidence>
<dbReference type="GO" id="GO:0012505">
    <property type="term" value="C:endomembrane system"/>
    <property type="evidence" value="ECO:0007669"/>
    <property type="project" value="UniProtKB-SubCell"/>
</dbReference>
<feature type="compositionally biased region" description="Acidic residues" evidence="8">
    <location>
        <begin position="553"/>
        <end position="562"/>
    </location>
</feature>
<evidence type="ECO:0000313" key="12">
    <source>
        <dbReference type="EMBL" id="KAF0728386.1"/>
    </source>
</evidence>
<evidence type="ECO:0000313" key="13">
    <source>
        <dbReference type="Proteomes" id="UP000481153"/>
    </source>
</evidence>
<evidence type="ECO:0000256" key="6">
    <source>
        <dbReference type="PIRSR" id="PIRSR601461-1"/>
    </source>
</evidence>
<dbReference type="PANTHER" id="PTHR13683">
    <property type="entry name" value="ASPARTYL PROTEASES"/>
    <property type="match status" value="1"/>
</dbReference>
<dbReference type="VEuPathDB" id="FungiDB:AeMF1_008879"/>
<dbReference type="GO" id="GO:0004190">
    <property type="term" value="F:aspartic-type endopeptidase activity"/>
    <property type="evidence" value="ECO:0007669"/>
    <property type="project" value="UniProtKB-KW"/>
</dbReference>
<dbReference type="Gene3D" id="2.40.70.10">
    <property type="entry name" value="Acid Proteases"/>
    <property type="match status" value="2"/>
</dbReference>
<evidence type="ECO:0000256" key="9">
    <source>
        <dbReference type="SAM" id="Phobius"/>
    </source>
</evidence>
<evidence type="ECO:0000256" key="5">
    <source>
        <dbReference type="ARBA" id="ARBA00046288"/>
    </source>
</evidence>
<dbReference type="GO" id="GO:0006508">
    <property type="term" value="P:proteolysis"/>
    <property type="evidence" value="ECO:0007669"/>
    <property type="project" value="UniProtKB-KW"/>
</dbReference>
<feature type="chain" id="PRO_5026160395" description="Peptidase A1 domain-containing protein" evidence="10">
    <location>
        <begin position="18"/>
        <end position="582"/>
    </location>
</feature>